<keyword evidence="8" id="KW-1185">Reference proteome</keyword>
<feature type="region of interest" description="Disordered" evidence="5">
    <location>
        <begin position="35"/>
        <end position="60"/>
    </location>
</feature>
<dbReference type="InterPro" id="IPR044799">
    <property type="entry name" value="SOG1-like"/>
</dbReference>
<feature type="compositionally biased region" description="Basic and acidic residues" evidence="5">
    <location>
        <begin position="49"/>
        <end position="59"/>
    </location>
</feature>
<dbReference type="STRING" id="106549.A0A540MHG2"/>
<name>A0A540MHG2_MALBA</name>
<dbReference type="AlphaFoldDB" id="A0A540MHG2"/>
<keyword evidence="3" id="KW-0804">Transcription</keyword>
<evidence type="ECO:0000259" key="6">
    <source>
        <dbReference type="PROSITE" id="PS51005"/>
    </source>
</evidence>
<dbReference type="Gene3D" id="2.170.150.80">
    <property type="entry name" value="NAC domain"/>
    <property type="match status" value="1"/>
</dbReference>
<reference evidence="7 8" key="1">
    <citation type="journal article" date="2019" name="G3 (Bethesda)">
        <title>Sequencing of a Wild Apple (Malus baccata) Genome Unravels the Differences Between Cultivated and Wild Apple Species Regarding Disease Resistance and Cold Tolerance.</title>
        <authorList>
            <person name="Chen X."/>
        </authorList>
    </citation>
    <scope>NUCLEOTIDE SEQUENCE [LARGE SCALE GENOMIC DNA]</scope>
    <source>
        <strain evidence="8">cv. Shandingzi</strain>
        <tissue evidence="7">Leaves</tissue>
    </source>
</reference>
<dbReference type="FunFam" id="2.170.150.80:FF:000009">
    <property type="entry name" value="NAC domain-containing protein 8"/>
    <property type="match status" value="1"/>
</dbReference>
<dbReference type="GO" id="GO:0000976">
    <property type="term" value="F:transcription cis-regulatory region binding"/>
    <property type="evidence" value="ECO:0007669"/>
    <property type="project" value="TreeGrafter"/>
</dbReference>
<evidence type="ECO:0000256" key="1">
    <source>
        <dbReference type="ARBA" id="ARBA00023015"/>
    </source>
</evidence>
<dbReference type="InterPro" id="IPR036093">
    <property type="entry name" value="NAC_dom_sf"/>
</dbReference>
<dbReference type="GO" id="GO:0003700">
    <property type="term" value="F:DNA-binding transcription factor activity"/>
    <property type="evidence" value="ECO:0007669"/>
    <property type="project" value="InterPro"/>
</dbReference>
<keyword evidence="2" id="KW-0238">DNA-binding</keyword>
<organism evidence="7 8">
    <name type="scientific">Malus baccata</name>
    <name type="common">Siberian crab apple</name>
    <name type="synonym">Pyrus baccata</name>
    <dbReference type="NCBI Taxonomy" id="106549"/>
    <lineage>
        <taxon>Eukaryota</taxon>
        <taxon>Viridiplantae</taxon>
        <taxon>Streptophyta</taxon>
        <taxon>Embryophyta</taxon>
        <taxon>Tracheophyta</taxon>
        <taxon>Spermatophyta</taxon>
        <taxon>Magnoliopsida</taxon>
        <taxon>eudicotyledons</taxon>
        <taxon>Gunneridae</taxon>
        <taxon>Pentapetalae</taxon>
        <taxon>rosids</taxon>
        <taxon>fabids</taxon>
        <taxon>Rosales</taxon>
        <taxon>Rosaceae</taxon>
        <taxon>Amygdaloideae</taxon>
        <taxon>Maleae</taxon>
        <taxon>Malus</taxon>
    </lineage>
</organism>
<dbReference type="InterPro" id="IPR003441">
    <property type="entry name" value="NAC-dom"/>
</dbReference>
<feature type="region of interest" description="Disordered" evidence="5">
    <location>
        <begin position="229"/>
        <end position="266"/>
    </location>
</feature>
<dbReference type="Proteomes" id="UP000315295">
    <property type="component" value="Unassembled WGS sequence"/>
</dbReference>
<dbReference type="Pfam" id="PF02365">
    <property type="entry name" value="NAM"/>
    <property type="match status" value="1"/>
</dbReference>
<evidence type="ECO:0000313" key="7">
    <source>
        <dbReference type="EMBL" id="TQD98171.1"/>
    </source>
</evidence>
<dbReference type="GO" id="GO:0005634">
    <property type="term" value="C:nucleus"/>
    <property type="evidence" value="ECO:0007669"/>
    <property type="project" value="TreeGrafter"/>
</dbReference>
<sequence length="426" mass="47762">MALARFSSPPQKLDRTASFSPNLSLGYNFVNLRAPLRKPRGGSASSTTKDSESKPEARVLSEWPGLPVGVKFDPSDGELLVHLAAKCGVGNSQQHLLIDEFIPTLEGDNGICYDHPKNLPGATKDGSSIHFFHKTMKAYATGQRKRRKVDSQRSVASEDVRWHKTGKTKAIMENGVQGWKKIMVLYKSSKKGAKPEKVNWVMHQYHLGAEEDEREGEYVVSKIFYQQHKQSERNDNNVVTEDNDVNALRTSPRTPVSNPPIPPRPGKSVWFEDVPDEAMLPSSVKEPELAQEAYHVPQPDTRFEDNIGQPTWLAGESQADDLHSLDETLLCKEIFGSAPNLISNTDFNNNTYEVNGNSSSSGGLRDLQNIGLDSPPDFQLPDWQFSSQDSFNWLDRATRQLQCFRIRMEFPLALCNFSEHMKCVGM</sequence>
<dbReference type="SUPFAM" id="SSF101941">
    <property type="entry name" value="NAC domain"/>
    <property type="match status" value="1"/>
</dbReference>
<keyword evidence="4" id="KW-0539">Nucleus</keyword>
<dbReference type="PANTHER" id="PTHR31079:SF2">
    <property type="entry name" value="NAC DOMAIN CONTAINING PROTEIN 44-RELATED"/>
    <property type="match status" value="1"/>
</dbReference>
<keyword evidence="1" id="KW-0805">Transcription regulation</keyword>
<comment type="caution">
    <text evidence="7">The sequence shown here is derived from an EMBL/GenBank/DDBJ whole genome shotgun (WGS) entry which is preliminary data.</text>
</comment>
<evidence type="ECO:0000256" key="4">
    <source>
        <dbReference type="ARBA" id="ARBA00023242"/>
    </source>
</evidence>
<proteinExistence type="predicted"/>
<dbReference type="EMBL" id="VIEB01000258">
    <property type="protein sequence ID" value="TQD98171.1"/>
    <property type="molecule type" value="Genomic_DNA"/>
</dbReference>
<feature type="region of interest" description="Disordered" evidence="5">
    <location>
        <begin position="1"/>
        <end position="22"/>
    </location>
</feature>
<evidence type="ECO:0000256" key="5">
    <source>
        <dbReference type="SAM" id="MobiDB-lite"/>
    </source>
</evidence>
<gene>
    <name evidence="7" type="ORF">C1H46_016293</name>
</gene>
<evidence type="ECO:0000256" key="3">
    <source>
        <dbReference type="ARBA" id="ARBA00023163"/>
    </source>
</evidence>
<accession>A0A540MHG2</accession>
<evidence type="ECO:0000256" key="2">
    <source>
        <dbReference type="ARBA" id="ARBA00023125"/>
    </source>
</evidence>
<feature type="domain" description="NAC" evidence="6">
    <location>
        <begin position="66"/>
        <end position="226"/>
    </location>
</feature>
<evidence type="ECO:0000313" key="8">
    <source>
        <dbReference type="Proteomes" id="UP000315295"/>
    </source>
</evidence>
<protein>
    <recommendedName>
        <fullName evidence="6">NAC domain-containing protein</fullName>
    </recommendedName>
</protein>
<dbReference type="PROSITE" id="PS51005">
    <property type="entry name" value="NAC"/>
    <property type="match status" value="1"/>
</dbReference>
<dbReference type="PANTHER" id="PTHR31079">
    <property type="entry name" value="NAC DOMAIN-CONTAINING PROTEIN 73"/>
    <property type="match status" value="1"/>
</dbReference>